<accession>A0A3S1DG98</accession>
<keyword evidence="1" id="KW-0732">Signal</keyword>
<dbReference type="RefSeq" id="WP_127194767.1">
    <property type="nucleotide sequence ID" value="NZ_RZNY01000036.1"/>
</dbReference>
<feature type="chain" id="PRO_5018713228" description="Copper amine oxidase-like N-terminal domain-containing protein" evidence="1">
    <location>
        <begin position="24"/>
        <end position="79"/>
    </location>
</feature>
<feature type="signal peptide" evidence="1">
    <location>
        <begin position="1"/>
        <end position="23"/>
    </location>
</feature>
<reference evidence="3 4" key="1">
    <citation type="submission" date="2018-12" db="EMBL/GenBank/DDBJ databases">
        <authorList>
            <person name="Sun L."/>
            <person name="Chen Z."/>
        </authorList>
    </citation>
    <scope>NUCLEOTIDE SEQUENCE [LARGE SCALE GENOMIC DNA]</scope>
    <source>
        <strain evidence="3 4">DSM 15890</strain>
    </source>
</reference>
<dbReference type="Proteomes" id="UP000279446">
    <property type="component" value="Unassembled WGS sequence"/>
</dbReference>
<gene>
    <name evidence="3" type="ORF">EJP82_24915</name>
</gene>
<name>A0A3S1DG98_9BACL</name>
<dbReference type="SUPFAM" id="SSF55383">
    <property type="entry name" value="Copper amine oxidase, domain N"/>
    <property type="match status" value="1"/>
</dbReference>
<comment type="caution">
    <text evidence="3">The sequence shown here is derived from an EMBL/GenBank/DDBJ whole genome shotgun (WGS) entry which is preliminary data.</text>
</comment>
<evidence type="ECO:0000313" key="4">
    <source>
        <dbReference type="Proteomes" id="UP000279446"/>
    </source>
</evidence>
<keyword evidence="4" id="KW-1185">Reference proteome</keyword>
<evidence type="ECO:0000259" key="2">
    <source>
        <dbReference type="Pfam" id="PF07833"/>
    </source>
</evidence>
<organism evidence="3 4">
    <name type="scientific">Paenibacillus anaericanus</name>
    <dbReference type="NCBI Taxonomy" id="170367"/>
    <lineage>
        <taxon>Bacteria</taxon>
        <taxon>Bacillati</taxon>
        <taxon>Bacillota</taxon>
        <taxon>Bacilli</taxon>
        <taxon>Bacillales</taxon>
        <taxon>Paenibacillaceae</taxon>
        <taxon>Paenibacillus</taxon>
    </lineage>
</organism>
<dbReference type="AlphaFoldDB" id="A0A3S1DG98"/>
<sequence>MKRIIAVLFLVLMTITLHQPAHADSNQYRIMLDGEYLNTELAPINNNGSIYVPMRLIFESLHAEVTYVPEEGKVIGKKR</sequence>
<feature type="domain" description="Copper amine oxidase-like N-terminal" evidence="2">
    <location>
        <begin position="32"/>
        <end position="78"/>
    </location>
</feature>
<dbReference type="InterPro" id="IPR036582">
    <property type="entry name" value="Mao_N_sf"/>
</dbReference>
<dbReference type="InterPro" id="IPR012854">
    <property type="entry name" value="Cu_amine_oxidase-like_N"/>
</dbReference>
<dbReference type="EMBL" id="RZNY01000036">
    <property type="protein sequence ID" value="RUT40471.1"/>
    <property type="molecule type" value="Genomic_DNA"/>
</dbReference>
<protein>
    <recommendedName>
        <fullName evidence="2">Copper amine oxidase-like N-terminal domain-containing protein</fullName>
    </recommendedName>
</protein>
<evidence type="ECO:0000313" key="3">
    <source>
        <dbReference type="EMBL" id="RUT40471.1"/>
    </source>
</evidence>
<dbReference type="Pfam" id="PF07833">
    <property type="entry name" value="Cu_amine_oxidN1"/>
    <property type="match status" value="1"/>
</dbReference>
<dbReference type="OrthoDB" id="9783944at2"/>
<proteinExistence type="predicted"/>
<evidence type="ECO:0000256" key="1">
    <source>
        <dbReference type="SAM" id="SignalP"/>
    </source>
</evidence>